<geneLocation type="plasmid" evidence="2 3">
    <name>unnamed4</name>
</geneLocation>
<sequence>MGQLMLNRIYVTPTDRNYGCYNATLRDLNGHFYTAYFTLKTGAGRFDGIRHKFRLFVESAYPKEQQEEGSKTSLPAIIGKARENKTVKYRRP</sequence>
<evidence type="ECO:0000313" key="2">
    <source>
        <dbReference type="EMBL" id="AWI86776.1"/>
    </source>
</evidence>
<reference evidence="2 3" key="1">
    <citation type="submission" date="2017-06" db="EMBL/GenBank/DDBJ databases">
        <title>Yangia sp. YSBP01 complete genome sequence.</title>
        <authorList>
            <person name="Woo J.-H."/>
            <person name="Kim H.-S."/>
        </authorList>
    </citation>
    <scope>NUCLEOTIDE SEQUENCE [LARGE SCALE GENOMIC DNA]</scope>
    <source>
        <strain evidence="2 3">YSBP01</strain>
        <plasmid evidence="2 3">unnamed4</plasmid>
    </source>
</reference>
<proteinExistence type="predicted"/>
<accession>A0A2U8HP96</accession>
<keyword evidence="2" id="KW-0614">Plasmid</keyword>
<dbReference type="KEGG" id="ypac:CEW88_23730"/>
<feature type="region of interest" description="Disordered" evidence="1">
    <location>
        <begin position="64"/>
        <end position="92"/>
    </location>
</feature>
<dbReference type="EMBL" id="CP022194">
    <property type="protein sequence ID" value="AWI86776.1"/>
    <property type="molecule type" value="Genomic_DNA"/>
</dbReference>
<organism evidence="2 3">
    <name type="scientific">Alloyangia pacifica</name>
    <dbReference type="NCBI Taxonomy" id="311180"/>
    <lineage>
        <taxon>Bacteria</taxon>
        <taxon>Pseudomonadati</taxon>
        <taxon>Pseudomonadota</taxon>
        <taxon>Alphaproteobacteria</taxon>
        <taxon>Rhodobacterales</taxon>
        <taxon>Roseobacteraceae</taxon>
        <taxon>Alloyangia</taxon>
    </lineage>
</organism>
<evidence type="ECO:0000256" key="1">
    <source>
        <dbReference type="SAM" id="MobiDB-lite"/>
    </source>
</evidence>
<name>A0A2U8HP96_9RHOB</name>
<dbReference type="AlphaFoldDB" id="A0A2U8HP96"/>
<dbReference type="Proteomes" id="UP000244915">
    <property type="component" value="Plasmid unnamed4"/>
</dbReference>
<evidence type="ECO:0000313" key="3">
    <source>
        <dbReference type="Proteomes" id="UP000244915"/>
    </source>
</evidence>
<gene>
    <name evidence="2" type="ORF">CEW88_23730</name>
</gene>
<protein>
    <submittedName>
        <fullName evidence="2">Uncharacterized protein</fullName>
    </submittedName>
</protein>